<protein>
    <recommendedName>
        <fullName evidence="2">Knr4/Smi1-like domain-containing protein</fullName>
    </recommendedName>
</protein>
<feature type="compositionally biased region" description="Basic residues" evidence="1">
    <location>
        <begin position="300"/>
        <end position="317"/>
    </location>
</feature>
<reference evidence="3 4" key="1">
    <citation type="journal article" date="2024" name="Science">
        <title>Giant polyketide synthase enzymes in the biosynthesis of giant marine polyether toxins.</title>
        <authorList>
            <person name="Fallon T.R."/>
            <person name="Shende V.V."/>
            <person name="Wierzbicki I.H."/>
            <person name="Pendleton A.L."/>
            <person name="Watervoot N.F."/>
            <person name="Auber R.P."/>
            <person name="Gonzalez D.J."/>
            <person name="Wisecaver J.H."/>
            <person name="Moore B.S."/>
        </authorList>
    </citation>
    <scope>NUCLEOTIDE SEQUENCE [LARGE SCALE GENOMIC DNA]</scope>
    <source>
        <strain evidence="3 4">12B1</strain>
    </source>
</reference>
<feature type="compositionally biased region" description="Low complexity" evidence="1">
    <location>
        <begin position="280"/>
        <end position="294"/>
    </location>
</feature>
<dbReference type="PANTHER" id="PTHR31854">
    <property type="entry name" value="TUBULIN POLYGLUTAMYLASE COMPLEX SUBUNIT 2"/>
    <property type="match status" value="1"/>
</dbReference>
<dbReference type="Pfam" id="PF09346">
    <property type="entry name" value="SMI1_KNR4"/>
    <property type="match status" value="1"/>
</dbReference>
<dbReference type="Gene3D" id="3.40.1580.10">
    <property type="entry name" value="SMI1/KNR4-like"/>
    <property type="match status" value="1"/>
</dbReference>
<feature type="region of interest" description="Disordered" evidence="1">
    <location>
        <begin position="256"/>
        <end position="317"/>
    </location>
</feature>
<dbReference type="InterPro" id="IPR037883">
    <property type="entry name" value="Knr4/Smi1-like_sf"/>
</dbReference>
<gene>
    <name evidence="3" type="ORF">AB1Y20_009088</name>
</gene>
<dbReference type="PANTHER" id="PTHR31854:SF2">
    <property type="entry name" value="TUBULIN POLYGLUTAMYLASE COMPLEX SUBUNIT 2"/>
    <property type="match status" value="1"/>
</dbReference>
<name>A0AB34K3I0_PRYPA</name>
<feature type="domain" description="Knr4/Smi1-like" evidence="2">
    <location>
        <begin position="32"/>
        <end position="165"/>
    </location>
</feature>
<dbReference type="Proteomes" id="UP001515480">
    <property type="component" value="Unassembled WGS sequence"/>
</dbReference>
<dbReference type="SMART" id="SM00860">
    <property type="entry name" value="SMI1_KNR4"/>
    <property type="match status" value="1"/>
</dbReference>
<dbReference type="InterPro" id="IPR039231">
    <property type="entry name" value="TPGS2"/>
</dbReference>
<accession>A0AB34K3I0</accession>
<dbReference type="SUPFAM" id="SSF160631">
    <property type="entry name" value="SMI1/KNR4-like"/>
    <property type="match status" value="1"/>
</dbReference>
<evidence type="ECO:0000256" key="1">
    <source>
        <dbReference type="SAM" id="MobiDB-lite"/>
    </source>
</evidence>
<organism evidence="3 4">
    <name type="scientific">Prymnesium parvum</name>
    <name type="common">Toxic golden alga</name>
    <dbReference type="NCBI Taxonomy" id="97485"/>
    <lineage>
        <taxon>Eukaryota</taxon>
        <taxon>Haptista</taxon>
        <taxon>Haptophyta</taxon>
        <taxon>Prymnesiophyceae</taxon>
        <taxon>Prymnesiales</taxon>
        <taxon>Prymnesiaceae</taxon>
        <taxon>Prymnesium</taxon>
    </lineage>
</organism>
<evidence type="ECO:0000313" key="3">
    <source>
        <dbReference type="EMBL" id="KAL1527702.1"/>
    </source>
</evidence>
<keyword evidence="4" id="KW-1185">Reference proteome</keyword>
<dbReference type="AlphaFoldDB" id="A0AB34K3I0"/>
<evidence type="ECO:0000259" key="2">
    <source>
        <dbReference type="SMART" id="SM00860"/>
    </source>
</evidence>
<dbReference type="InterPro" id="IPR018958">
    <property type="entry name" value="Knr4/Smi1-like_dom"/>
</dbReference>
<dbReference type="EMBL" id="JBGBPQ010000002">
    <property type="protein sequence ID" value="KAL1527702.1"/>
    <property type="molecule type" value="Genomic_DNA"/>
</dbReference>
<proteinExistence type="predicted"/>
<sequence>MLPLFEELARSVIDFLDAHPSISRVHFSETKPATQADITLWEENHPPVQLPDDLKSFFYLTDGLELCWDLWQNSSHLPLGSMHINSLSELQPVPEDVFFNDLGTLDEDLPPALTASGLRAFDLDNTCDSGRVCIFLGKGQPQVWFQDNSCSWSFIASSFTDFFRLVVLNLGLPRWQHAYTEAGLDPAAKQWFKLLAPARLNTIDARGPSVISSGLDGRRVGGISPVARSPSPSPIDPLHRLHALSASCAQRFARQQGGFSPVRKPDPVLSCGSRPNSQCSQKTGSSSPTPSQPQAAEAKRKLKTTKLARSRRLPNDE</sequence>
<evidence type="ECO:0000313" key="4">
    <source>
        <dbReference type="Proteomes" id="UP001515480"/>
    </source>
</evidence>
<comment type="caution">
    <text evidence="3">The sequence shown here is derived from an EMBL/GenBank/DDBJ whole genome shotgun (WGS) entry which is preliminary data.</text>
</comment>